<gene>
    <name evidence="5" type="ORF">GAY17_02970</name>
    <name evidence="3" type="ORF">GAZ76_03620</name>
    <name evidence="4" type="ORF">GAZ92_03055</name>
</gene>
<keyword evidence="1" id="KW-0175">Coiled coil</keyword>
<evidence type="ECO:0000259" key="2">
    <source>
        <dbReference type="Pfam" id="PF13166"/>
    </source>
</evidence>
<protein>
    <submittedName>
        <fullName evidence="5">AAA family ATPase</fullName>
    </submittedName>
</protein>
<reference evidence="6 7" key="1">
    <citation type="journal article" date="2019" name="Nat. Med.">
        <title>A library of human gut bacterial isolates paired with longitudinal multiomics data enables mechanistic microbiome research.</title>
        <authorList>
            <person name="Poyet M."/>
            <person name="Groussin M."/>
            <person name="Gibbons S.M."/>
            <person name="Avila-Pacheco J."/>
            <person name="Jiang X."/>
            <person name="Kearney S.M."/>
            <person name="Perrotta A.R."/>
            <person name="Berdy B."/>
            <person name="Zhao S."/>
            <person name="Lieberman T.D."/>
            <person name="Swanson P.K."/>
            <person name="Smith M."/>
            <person name="Roesemann S."/>
            <person name="Alexander J.E."/>
            <person name="Rich S.A."/>
            <person name="Livny J."/>
            <person name="Vlamakis H."/>
            <person name="Clish C."/>
            <person name="Bullock K."/>
            <person name="Deik A."/>
            <person name="Scott J."/>
            <person name="Pierce K.A."/>
            <person name="Xavier R.J."/>
            <person name="Alm E.J."/>
        </authorList>
    </citation>
    <scope>NUCLEOTIDE SEQUENCE [LARGE SCALE GENOMIC DNA]</scope>
    <source>
        <strain evidence="5 6">BIOML-A82</strain>
        <strain evidence="4 7">BIOML-A85</strain>
        <strain evidence="3 8">BIOML-A93</strain>
    </source>
</reference>
<dbReference type="InterPro" id="IPR027417">
    <property type="entry name" value="P-loop_NTPase"/>
</dbReference>
<organism evidence="5 6">
    <name type="scientific">Phocaeicola vulgatus</name>
    <name type="common">Bacteroides vulgatus</name>
    <dbReference type="NCBI Taxonomy" id="821"/>
    <lineage>
        <taxon>Bacteria</taxon>
        <taxon>Pseudomonadati</taxon>
        <taxon>Bacteroidota</taxon>
        <taxon>Bacteroidia</taxon>
        <taxon>Bacteroidales</taxon>
        <taxon>Bacteroidaceae</taxon>
        <taxon>Phocaeicola</taxon>
    </lineage>
</organism>
<feature type="domain" description="Protein CR006 P-loop" evidence="2">
    <location>
        <begin position="9"/>
        <end position="397"/>
    </location>
</feature>
<proteinExistence type="predicted"/>
<accession>A0A6I1BR31</accession>
<dbReference type="EMBL" id="WCZY01000003">
    <property type="protein sequence ID" value="KAB6695968.1"/>
    <property type="molecule type" value="Genomic_DNA"/>
</dbReference>
<dbReference type="Pfam" id="PF13166">
    <property type="entry name" value="AAA_13"/>
    <property type="match status" value="1"/>
</dbReference>
<dbReference type="Proteomes" id="UP000470952">
    <property type="component" value="Unassembled WGS sequence"/>
</dbReference>
<feature type="coiled-coil region" evidence="1">
    <location>
        <begin position="99"/>
        <end position="133"/>
    </location>
</feature>
<dbReference type="Gene3D" id="3.40.50.300">
    <property type="entry name" value="P-loop containing nucleotide triphosphate hydrolases"/>
    <property type="match status" value="1"/>
</dbReference>
<evidence type="ECO:0000313" key="5">
    <source>
        <dbReference type="EMBL" id="KAB6702847.1"/>
    </source>
</evidence>
<dbReference type="Proteomes" id="UP000470777">
    <property type="component" value="Unassembled WGS sequence"/>
</dbReference>
<evidence type="ECO:0000313" key="6">
    <source>
        <dbReference type="Proteomes" id="UP000437380"/>
    </source>
</evidence>
<comment type="caution">
    <text evidence="5">The sequence shown here is derived from an EMBL/GenBank/DDBJ whole genome shotgun (WGS) entry which is preliminary data.</text>
</comment>
<name>A0A6I1BR31_PHOVU</name>
<evidence type="ECO:0000313" key="3">
    <source>
        <dbReference type="EMBL" id="KAB6662529.1"/>
    </source>
</evidence>
<dbReference type="RefSeq" id="WP_130085047.1">
    <property type="nucleotide sequence ID" value="NZ_RCXY01000004.1"/>
</dbReference>
<dbReference type="EMBL" id="WDAG01000003">
    <property type="protein sequence ID" value="KAB6662529.1"/>
    <property type="molecule type" value="Genomic_DNA"/>
</dbReference>
<dbReference type="InterPro" id="IPR026866">
    <property type="entry name" value="CR006_AAA"/>
</dbReference>
<evidence type="ECO:0000256" key="1">
    <source>
        <dbReference type="SAM" id="Coils"/>
    </source>
</evidence>
<evidence type="ECO:0000313" key="7">
    <source>
        <dbReference type="Proteomes" id="UP000470777"/>
    </source>
</evidence>
<evidence type="ECO:0000313" key="8">
    <source>
        <dbReference type="Proteomes" id="UP000470952"/>
    </source>
</evidence>
<dbReference type="EMBL" id="WCZV01000003">
    <property type="protein sequence ID" value="KAB6702847.1"/>
    <property type="molecule type" value="Genomic_DNA"/>
</dbReference>
<evidence type="ECO:0000313" key="4">
    <source>
        <dbReference type="EMBL" id="KAB6695968.1"/>
    </source>
</evidence>
<dbReference type="Proteomes" id="UP000437380">
    <property type="component" value="Unassembled WGS sequence"/>
</dbReference>
<dbReference type="AlphaFoldDB" id="A0A6I1BR31"/>
<sequence>MVNFTHLDSILFALKATFSQNLELIALKQKEPSRVITLTNTTDIIRSFNAELTKVNDLINEHNYFVDNFTKERSILINEIWKFFASEYDTTIARHIDTINGIKSAIKNLKRKRDETAEKYKTVKKEIVNLENSVTSVTPTINEINRLLKGYGFTNFQIQEVKDNKNHYQIVRENGETAKTTLSEGETTFITFLYYMQLIKGSFHPNGITADRVLVIDDPVSSLDSGVLFVVSTLLRDVFTDIHTRKGAIKQVILLTHNVYFHKEIAFLDKHCKWRNNVKYLVLRKRDNVSSIQDYGEQNPIKSSYELLWTELRSKSQHSCVVIQNIMRRIIENYFLILGGISPEVILEKFNNYEERAVCRSLLSWVNDGSHSLPDDLFVEISDDQLNRNMAVFKDIFYKMGQEAHYEMMMQMKEKEDESCINNV</sequence>
<dbReference type="SUPFAM" id="SSF52540">
    <property type="entry name" value="P-loop containing nucleoside triphosphate hydrolases"/>
    <property type="match status" value="1"/>
</dbReference>